<gene>
    <name evidence="1" type="primary">lola_19</name>
    <name evidence="1" type="ORF">CM83_3034</name>
</gene>
<feature type="non-terminal residue" evidence="1">
    <location>
        <position position="1"/>
    </location>
</feature>
<dbReference type="InterPro" id="IPR036236">
    <property type="entry name" value="Znf_C2H2_sf"/>
</dbReference>
<dbReference type="EMBL" id="GBHO01002721">
    <property type="protein sequence ID" value="JAG40883.1"/>
    <property type="molecule type" value="Transcribed_RNA"/>
</dbReference>
<reference evidence="1" key="2">
    <citation type="submission" date="2014-07" db="EMBL/GenBank/DDBJ databases">
        <authorList>
            <person name="Hull J."/>
        </authorList>
    </citation>
    <scope>NUCLEOTIDE SEQUENCE</scope>
</reference>
<organism evidence="1">
    <name type="scientific">Lygus hesperus</name>
    <name type="common">Western plant bug</name>
    <dbReference type="NCBI Taxonomy" id="30085"/>
    <lineage>
        <taxon>Eukaryota</taxon>
        <taxon>Metazoa</taxon>
        <taxon>Ecdysozoa</taxon>
        <taxon>Arthropoda</taxon>
        <taxon>Hexapoda</taxon>
        <taxon>Insecta</taxon>
        <taxon>Pterygota</taxon>
        <taxon>Neoptera</taxon>
        <taxon>Paraneoptera</taxon>
        <taxon>Hemiptera</taxon>
        <taxon>Heteroptera</taxon>
        <taxon>Panheteroptera</taxon>
        <taxon>Cimicomorpha</taxon>
        <taxon>Miridae</taxon>
        <taxon>Mirini</taxon>
        <taxon>Lygus</taxon>
    </lineage>
</organism>
<reference evidence="1" key="1">
    <citation type="journal article" date="2014" name="PLoS ONE">
        <title>Transcriptome-Based Identification of ABC Transporters in the Western Tarnished Plant Bug Lygus hesperus.</title>
        <authorList>
            <person name="Hull J.J."/>
            <person name="Chaney K."/>
            <person name="Geib S.M."/>
            <person name="Fabrick J.A."/>
            <person name="Brent C.S."/>
            <person name="Walsh D."/>
            <person name="Lavine L.C."/>
        </authorList>
    </citation>
    <scope>NUCLEOTIDE SEQUENCE</scope>
</reference>
<name>A0A0A9ZC09_LYGHE</name>
<dbReference type="AlphaFoldDB" id="A0A0A9ZC09"/>
<dbReference type="SUPFAM" id="SSF57667">
    <property type="entry name" value="beta-beta-alpha zinc fingers"/>
    <property type="match status" value="1"/>
</dbReference>
<accession>A0A0A9ZC09</accession>
<dbReference type="Gene3D" id="3.30.160.60">
    <property type="entry name" value="Classic Zinc Finger"/>
    <property type="match status" value="1"/>
</dbReference>
<evidence type="ECO:0000313" key="1">
    <source>
        <dbReference type="EMBL" id="JAG40883.1"/>
    </source>
</evidence>
<proteinExistence type="predicted"/>
<protein>
    <submittedName>
        <fullName evidence="1">Longitudinals lacking protein, isoforms A/B/D/L</fullName>
    </submittedName>
</protein>
<sequence length="103" mass="12039">NNQTNTQESLSKECVFFEGRFYCGCGKSYKHKESWYSHKKYECGVEPRFQCSECPYKARQKQHLKSHVYLKHKKRLISPCANPNRADDFGTGLTLKELLQSTL</sequence>